<dbReference type="AlphaFoldDB" id="A0A1I3UKS8"/>
<dbReference type="OrthoDB" id="273564at2"/>
<feature type="region of interest" description="Disordered" evidence="1">
    <location>
        <begin position="108"/>
        <end position="240"/>
    </location>
</feature>
<evidence type="ECO:0000259" key="2">
    <source>
        <dbReference type="PROSITE" id="PS50006"/>
    </source>
</evidence>
<sequence>MSLTLKIDNYDRLETGGPTWFALEGRGCQAGRAASMDWVLPDPQRHVSGHHFEVTFDGANYWLRDVSTNGTFLEGERHRMQAPVRLAAGMRFTVGGYIVVVQSGSNVPGASGATPQGQYAPAPDLDDPWASVGGPLEPVNPIPAPPPRHLDDVASDFVPGPPRSSLQVPPQMAPLAPRPVAAPPLMPPHLQSQAPGQPAPAPSQVPMPAPVPPPMQPPMQAPAPPQMPQAAPPPPVAPVAPAGPQAADLVAAFCQGAGLDPKTLSDEDAVKLMAEAGAALRVTATEIMAMLRDRSRVKEFTGGGARTMRSAEGNNPLKFMPDTTQALETLFVARKQGFQFGAEGMASAMSDVRSHQAAVFAALQPALREMLEGLSPEEIEAETKAGIMGRDKGRWAAFVAAWDKKSAAGDNGMLDAFMKAFAKAYGEASNVKF</sequence>
<feature type="compositionally biased region" description="Pro residues" evidence="1">
    <location>
        <begin position="138"/>
        <end position="147"/>
    </location>
</feature>
<feature type="compositionally biased region" description="Pro residues" evidence="1">
    <location>
        <begin position="197"/>
        <end position="238"/>
    </location>
</feature>
<dbReference type="SUPFAM" id="SSF49879">
    <property type="entry name" value="SMAD/FHA domain"/>
    <property type="match status" value="1"/>
</dbReference>
<dbReference type="InterPro" id="IPR008984">
    <property type="entry name" value="SMAD_FHA_dom_sf"/>
</dbReference>
<dbReference type="InterPro" id="IPR000253">
    <property type="entry name" value="FHA_dom"/>
</dbReference>
<protein>
    <submittedName>
        <fullName evidence="3">FHA domain protein</fullName>
    </submittedName>
</protein>
<feature type="compositionally biased region" description="Polar residues" evidence="1">
    <location>
        <begin position="108"/>
        <end position="117"/>
    </location>
</feature>
<dbReference type="InterPro" id="IPR046883">
    <property type="entry name" value="T6SS_FHA_C"/>
</dbReference>
<dbReference type="Pfam" id="PF20232">
    <property type="entry name" value="T6SS_FHA_C"/>
    <property type="match status" value="1"/>
</dbReference>
<feature type="compositionally biased region" description="Pro residues" evidence="1">
    <location>
        <begin position="176"/>
        <end position="187"/>
    </location>
</feature>
<dbReference type="EMBL" id="FORA01000008">
    <property type="protein sequence ID" value="SFJ83680.1"/>
    <property type="molecule type" value="Genomic_DNA"/>
</dbReference>
<organism evidence="3 4">
    <name type="scientific">Jannaschia pohangensis</name>
    <dbReference type="NCBI Taxonomy" id="390807"/>
    <lineage>
        <taxon>Bacteria</taxon>
        <taxon>Pseudomonadati</taxon>
        <taxon>Pseudomonadota</taxon>
        <taxon>Alphaproteobacteria</taxon>
        <taxon>Rhodobacterales</taxon>
        <taxon>Roseobacteraceae</taxon>
        <taxon>Jannaschia</taxon>
    </lineage>
</organism>
<dbReference type="Pfam" id="PF00498">
    <property type="entry name" value="FHA"/>
    <property type="match status" value="1"/>
</dbReference>
<dbReference type="STRING" id="390807.SAMN04488095_3796"/>
<evidence type="ECO:0000313" key="3">
    <source>
        <dbReference type="EMBL" id="SFJ83680.1"/>
    </source>
</evidence>
<reference evidence="3 4" key="1">
    <citation type="submission" date="2016-10" db="EMBL/GenBank/DDBJ databases">
        <authorList>
            <person name="de Groot N.N."/>
        </authorList>
    </citation>
    <scope>NUCLEOTIDE SEQUENCE [LARGE SCALE GENOMIC DNA]</scope>
    <source>
        <strain evidence="3 4">DSM 19073</strain>
    </source>
</reference>
<keyword evidence="4" id="KW-1185">Reference proteome</keyword>
<dbReference type="CDD" id="cd00060">
    <property type="entry name" value="FHA"/>
    <property type="match status" value="1"/>
</dbReference>
<evidence type="ECO:0000313" key="4">
    <source>
        <dbReference type="Proteomes" id="UP000199110"/>
    </source>
</evidence>
<feature type="domain" description="FHA" evidence="2">
    <location>
        <begin position="28"/>
        <end position="78"/>
    </location>
</feature>
<name>A0A1I3UKS8_9RHOB</name>
<dbReference type="NCBIfam" id="TIGR03354">
    <property type="entry name" value="VI_FHA"/>
    <property type="match status" value="1"/>
</dbReference>
<dbReference type="Proteomes" id="UP000199110">
    <property type="component" value="Unassembled WGS sequence"/>
</dbReference>
<dbReference type="PROSITE" id="PS50006">
    <property type="entry name" value="FHA_DOMAIN"/>
    <property type="match status" value="1"/>
</dbReference>
<gene>
    <name evidence="3" type="ORF">SAMN04488095_3796</name>
</gene>
<dbReference type="InterPro" id="IPR017735">
    <property type="entry name" value="T6SS_FHA"/>
</dbReference>
<proteinExistence type="predicted"/>
<accession>A0A1I3UKS8</accession>
<dbReference type="SMART" id="SM00240">
    <property type="entry name" value="FHA"/>
    <property type="match status" value="1"/>
</dbReference>
<dbReference type="RefSeq" id="WP_092784856.1">
    <property type="nucleotide sequence ID" value="NZ_FORA01000008.1"/>
</dbReference>
<evidence type="ECO:0000256" key="1">
    <source>
        <dbReference type="SAM" id="MobiDB-lite"/>
    </source>
</evidence>
<dbReference type="Gene3D" id="2.60.200.20">
    <property type="match status" value="1"/>
</dbReference>